<sequence length="1034" mass="114395">MKTPAACCFSSNISGAGRIAAAGGGNSNLALNGRGGERREGFGLGCLSASTAGIGSGLALRNETAINNRSVYDDCYELTAGSCTVLPDALTASDFYSLSSTSSSSTSNYHSTKPLLSSSRLANVANRSRSVGPVSILDNCYLLIVYRQHRSFDGMELLGSSYETSDWPSTAAAAGAGTLPPLQIPSASGTHVMQTNVPAPPLSNPTSSNAQFWKHQQAMMNMSRNERVLAYPAATSSANDTAALREYDLLKRDYENALQKLNSTMSSIKTFWSPELKRERQLRKEETAKVALLQRQLTSASNTAQQTTGVVAGGLVAPAINEYRLAELEGELENSHIELMKKDETIRRLIERQSNTATNAGSARFGASLNDAAGTLTGASATRLAELETTCNQLESLISIRDQQLRSLEQQLNSLQQQQQQQSGGISAAFSNAQRENAKVVLLCSLLSSRKEHFCWCHLLDRRIADLEEELATLRTRCGGLDPPRDFTDKSVTSHELHTLRMKMERSEMELAKKSSDLATTQTRLQAASEENADLRKHLEVLRDSSSSKEQHATLLQSDIEALRAKLENKNAQIDQKEKLCERIESELKLTKGQLADMRETNKGCEQRMSQLVARLDALERVGREREQELDKMKHKLLAQPDVQMERQMQLQIDEANREKKHLQCVIDDLRRNAEKEKAQQLETFQEQNRQLTATIESLQKELSDRQVLLESQNEKIGDLDRELCSVERQRKEQTPQLTNDEQLAEARKEIDSLLRMVQTLEKDKSSLLSQCKQLQRSVCLIIRFPLSASNALEEVNKEGTTMPATGASTSSAHRTDTLTLSTNGTLKNRVEELEEALRESVSITAERELHVAQQKQLNQQLALQLSESRREIAELRKMIKELSNGDREEMVRSFEVERRKHIEQLLQLKHEALVAAIAEKDAHIALLEQSHERPRDEIETLRTHKEKLIEKLKEENERRIQLVNSTSMNVAPGAPIQQQPSGVGSSTTLAAGVNGAFVGAGVPGSAPIAIASSSLPNPTSNVDQEDDAEGIWA</sequence>
<evidence type="ECO:0000256" key="5">
    <source>
        <dbReference type="ARBA" id="ARBA00023054"/>
    </source>
</evidence>
<dbReference type="AlphaFoldDB" id="A0A3P6PUN4"/>
<dbReference type="EMBL" id="UYRR01031009">
    <property type="protein sequence ID" value="VDK43336.1"/>
    <property type="molecule type" value="Genomic_DNA"/>
</dbReference>
<dbReference type="GO" id="GO:0098882">
    <property type="term" value="F:structural constituent of presynaptic active zone"/>
    <property type="evidence" value="ECO:0007669"/>
    <property type="project" value="TreeGrafter"/>
</dbReference>
<keyword evidence="3" id="KW-0597">Phosphoprotein</keyword>
<keyword evidence="6" id="KW-0206">Cytoskeleton</keyword>
<accession>A0A3P6PUN4</accession>
<organism evidence="11 12">
    <name type="scientific">Anisakis simplex</name>
    <name type="common">Herring worm</name>
    <dbReference type="NCBI Taxonomy" id="6269"/>
    <lineage>
        <taxon>Eukaryota</taxon>
        <taxon>Metazoa</taxon>
        <taxon>Ecdysozoa</taxon>
        <taxon>Nematoda</taxon>
        <taxon>Chromadorea</taxon>
        <taxon>Rhabditida</taxon>
        <taxon>Spirurina</taxon>
        <taxon>Ascaridomorpha</taxon>
        <taxon>Ascaridoidea</taxon>
        <taxon>Anisakidae</taxon>
        <taxon>Anisakis</taxon>
        <taxon>Anisakis simplex complex</taxon>
    </lineage>
</organism>
<evidence type="ECO:0000313" key="11">
    <source>
        <dbReference type="EMBL" id="VDK43336.1"/>
    </source>
</evidence>
<dbReference type="OrthoDB" id="2019763at2759"/>
<evidence type="ECO:0000256" key="7">
    <source>
        <dbReference type="ARBA" id="ARBA00023273"/>
    </source>
</evidence>
<feature type="coiled-coil region" evidence="9">
    <location>
        <begin position="391"/>
        <end position="425"/>
    </location>
</feature>
<dbReference type="GO" id="GO:0007274">
    <property type="term" value="P:neuromuscular synaptic transmission"/>
    <property type="evidence" value="ECO:0007669"/>
    <property type="project" value="TreeGrafter"/>
</dbReference>
<evidence type="ECO:0000256" key="9">
    <source>
        <dbReference type="SAM" id="Coils"/>
    </source>
</evidence>
<dbReference type="GO" id="GO:0048167">
    <property type="term" value="P:regulation of synaptic plasticity"/>
    <property type="evidence" value="ECO:0007669"/>
    <property type="project" value="TreeGrafter"/>
</dbReference>
<dbReference type="PANTHER" id="PTHR18861:SF0">
    <property type="entry name" value="BRUCHPILOT, ISOFORM J"/>
    <property type="match status" value="1"/>
</dbReference>
<comment type="subcellular location">
    <subcellularLocation>
        <location evidence="1">Cytoplasm</location>
        <location evidence="1">Cytoskeleton</location>
    </subcellularLocation>
    <subcellularLocation>
        <location evidence="8">Presynapse</location>
    </subcellularLocation>
</comment>
<evidence type="ECO:0000256" key="3">
    <source>
        <dbReference type="ARBA" id="ARBA00022553"/>
    </source>
</evidence>
<keyword evidence="7" id="KW-0966">Cell projection</keyword>
<keyword evidence="4" id="KW-0770">Synapse</keyword>
<feature type="coiled-coil region" evidence="9">
    <location>
        <begin position="936"/>
        <end position="966"/>
    </location>
</feature>
<protein>
    <submittedName>
        <fullName evidence="11">Uncharacterized protein</fullName>
    </submittedName>
</protein>
<feature type="coiled-coil region" evidence="9">
    <location>
        <begin position="744"/>
        <end position="778"/>
    </location>
</feature>
<name>A0A3P6PUN4_ANISI</name>
<reference evidence="11 12" key="1">
    <citation type="submission" date="2018-11" db="EMBL/GenBank/DDBJ databases">
        <authorList>
            <consortium name="Pathogen Informatics"/>
        </authorList>
    </citation>
    <scope>NUCLEOTIDE SEQUENCE [LARGE SCALE GENOMIC DNA]</scope>
</reference>
<proteinExistence type="predicted"/>
<evidence type="ECO:0000256" key="6">
    <source>
        <dbReference type="ARBA" id="ARBA00023212"/>
    </source>
</evidence>
<evidence type="ECO:0000256" key="1">
    <source>
        <dbReference type="ARBA" id="ARBA00004245"/>
    </source>
</evidence>
<feature type="compositionally biased region" description="Acidic residues" evidence="10">
    <location>
        <begin position="1024"/>
        <end position="1034"/>
    </location>
</feature>
<keyword evidence="12" id="KW-1185">Reference proteome</keyword>
<dbReference type="Pfam" id="PF10174">
    <property type="entry name" value="Cast"/>
    <property type="match status" value="2"/>
</dbReference>
<dbReference type="GO" id="GO:0048788">
    <property type="term" value="C:cytoskeleton of presynaptic active zone"/>
    <property type="evidence" value="ECO:0007669"/>
    <property type="project" value="TreeGrafter"/>
</dbReference>
<dbReference type="PANTHER" id="PTHR18861">
    <property type="entry name" value="ELKS/RAB6-INTERACTING/CAST PROTEIN"/>
    <property type="match status" value="1"/>
</dbReference>
<dbReference type="Proteomes" id="UP000267096">
    <property type="component" value="Unassembled WGS sequence"/>
</dbReference>
<evidence type="ECO:0000256" key="8">
    <source>
        <dbReference type="ARBA" id="ARBA00034106"/>
    </source>
</evidence>
<dbReference type="GO" id="GO:0030424">
    <property type="term" value="C:axon"/>
    <property type="evidence" value="ECO:0007669"/>
    <property type="project" value="UniProtKB-SubCell"/>
</dbReference>
<feature type="region of interest" description="Disordered" evidence="10">
    <location>
        <begin position="1012"/>
        <end position="1034"/>
    </location>
</feature>
<evidence type="ECO:0000256" key="2">
    <source>
        <dbReference type="ARBA" id="ARBA00022490"/>
    </source>
</evidence>
<evidence type="ECO:0000256" key="4">
    <source>
        <dbReference type="ARBA" id="ARBA00023018"/>
    </source>
</evidence>
<feature type="coiled-coil region" evidence="9">
    <location>
        <begin position="852"/>
        <end position="886"/>
    </location>
</feature>
<feature type="coiled-coil region" evidence="9">
    <location>
        <begin position="518"/>
        <end position="716"/>
    </location>
</feature>
<dbReference type="InterPro" id="IPR019323">
    <property type="entry name" value="ELKS/CAST"/>
</dbReference>
<feature type="coiled-coil region" evidence="9">
    <location>
        <begin position="244"/>
        <end position="296"/>
    </location>
</feature>
<evidence type="ECO:0000313" key="12">
    <source>
        <dbReference type="Proteomes" id="UP000267096"/>
    </source>
</evidence>
<keyword evidence="2" id="KW-0963">Cytoplasm</keyword>
<keyword evidence="5 9" id="KW-0175">Coiled coil</keyword>
<evidence type="ECO:0000256" key="10">
    <source>
        <dbReference type="SAM" id="MobiDB-lite"/>
    </source>
</evidence>
<gene>
    <name evidence="11" type="ORF">ASIM_LOCUS10625</name>
</gene>